<dbReference type="HOGENOM" id="CLU_2337821_0_0_1"/>
<gene>
    <name evidence="1" type="ordered locus">VIT_18s0117g00170</name>
</gene>
<protein>
    <submittedName>
        <fullName evidence="1">Uncharacterized protein</fullName>
    </submittedName>
</protein>
<accession>D7SS91</accession>
<dbReference type="Proteomes" id="UP000009183">
    <property type="component" value="Chromosome 18"/>
</dbReference>
<proteinExistence type="predicted"/>
<evidence type="ECO:0000313" key="2">
    <source>
        <dbReference type="Proteomes" id="UP000009183"/>
    </source>
</evidence>
<dbReference type="EMBL" id="FN594973">
    <property type="protein sequence ID" value="CBI18523.3"/>
    <property type="molecule type" value="Genomic_DNA"/>
</dbReference>
<keyword evidence="2" id="KW-1185">Reference proteome</keyword>
<reference evidence="2" key="1">
    <citation type="journal article" date="2007" name="Nature">
        <title>The grapevine genome sequence suggests ancestral hexaploidization in major angiosperm phyla.</title>
        <authorList>
            <consortium name="The French-Italian Public Consortium for Grapevine Genome Characterization."/>
            <person name="Jaillon O."/>
            <person name="Aury J.-M."/>
            <person name="Noel B."/>
            <person name="Policriti A."/>
            <person name="Clepet C."/>
            <person name="Casagrande A."/>
            <person name="Choisne N."/>
            <person name="Aubourg S."/>
            <person name="Vitulo N."/>
            <person name="Jubin C."/>
            <person name="Vezzi A."/>
            <person name="Legeai F."/>
            <person name="Hugueney P."/>
            <person name="Dasilva C."/>
            <person name="Horner D."/>
            <person name="Mica E."/>
            <person name="Jublot D."/>
            <person name="Poulain J."/>
            <person name="Bruyere C."/>
            <person name="Billault A."/>
            <person name="Segurens B."/>
            <person name="Gouyvenoux M."/>
            <person name="Ugarte E."/>
            <person name="Cattonaro F."/>
            <person name="Anthouard V."/>
            <person name="Vico V."/>
            <person name="Del Fabbro C."/>
            <person name="Alaux M."/>
            <person name="Di Gaspero G."/>
            <person name="Dumas V."/>
            <person name="Felice N."/>
            <person name="Paillard S."/>
            <person name="Juman I."/>
            <person name="Moroldo M."/>
            <person name="Scalabrin S."/>
            <person name="Canaguier A."/>
            <person name="Le Clainche I."/>
            <person name="Malacrida G."/>
            <person name="Durand E."/>
            <person name="Pesole G."/>
            <person name="Laucou V."/>
            <person name="Chatelet P."/>
            <person name="Merdinoglu D."/>
            <person name="Delledonne M."/>
            <person name="Pezzotti M."/>
            <person name="Lecharny A."/>
            <person name="Scarpelli C."/>
            <person name="Artiguenave F."/>
            <person name="Pe M.E."/>
            <person name="Valle G."/>
            <person name="Morgante M."/>
            <person name="Caboche M."/>
            <person name="Adam-Blondon A.-F."/>
            <person name="Weissenbach J."/>
            <person name="Quetier F."/>
            <person name="Wincker P."/>
        </authorList>
    </citation>
    <scope>NUCLEOTIDE SEQUENCE [LARGE SCALE GENOMIC DNA]</scope>
    <source>
        <strain evidence="2">cv. Pinot noir / PN40024</strain>
    </source>
</reference>
<dbReference type="AlphaFoldDB" id="D7SS91"/>
<dbReference type="PaxDb" id="29760-VIT_18s0117g00170.t01"/>
<organism evidence="1 2">
    <name type="scientific">Vitis vinifera</name>
    <name type="common">Grape</name>
    <dbReference type="NCBI Taxonomy" id="29760"/>
    <lineage>
        <taxon>Eukaryota</taxon>
        <taxon>Viridiplantae</taxon>
        <taxon>Streptophyta</taxon>
        <taxon>Embryophyta</taxon>
        <taxon>Tracheophyta</taxon>
        <taxon>Spermatophyta</taxon>
        <taxon>Magnoliopsida</taxon>
        <taxon>eudicotyledons</taxon>
        <taxon>Gunneridae</taxon>
        <taxon>Pentapetalae</taxon>
        <taxon>rosids</taxon>
        <taxon>Vitales</taxon>
        <taxon>Vitaceae</taxon>
        <taxon>Viteae</taxon>
        <taxon>Vitis</taxon>
    </lineage>
</organism>
<dbReference type="InParanoid" id="D7SS91"/>
<sequence>MYRSCSCFYSSHFGPRTANYRFSISHKSSDGFEIPKSLDFKLYQLGGASKNHHVMRGYASLSTMLPQSLSLSHMTIDFHKQGLPFVLSSEIFRVPIGS</sequence>
<evidence type="ECO:0000313" key="1">
    <source>
        <dbReference type="EMBL" id="CBI18523.3"/>
    </source>
</evidence>
<name>D7SS91_VITVI</name>